<evidence type="ECO:0000313" key="6">
    <source>
        <dbReference type="Proteomes" id="UP000217289"/>
    </source>
</evidence>
<dbReference type="CDD" id="cd04622">
    <property type="entry name" value="CBS_pair_HRP1_like"/>
    <property type="match status" value="1"/>
</dbReference>
<proteinExistence type="predicted"/>
<dbReference type="OrthoDB" id="9802114at2"/>
<dbReference type="Gene3D" id="3.10.580.10">
    <property type="entry name" value="CBS-domain"/>
    <property type="match status" value="1"/>
</dbReference>
<evidence type="ECO:0000259" key="4">
    <source>
        <dbReference type="PROSITE" id="PS51371"/>
    </source>
</evidence>
<dbReference type="InterPro" id="IPR051257">
    <property type="entry name" value="Diverse_CBS-Domain"/>
</dbReference>
<feature type="compositionally biased region" description="Polar residues" evidence="3">
    <location>
        <begin position="1"/>
        <end position="11"/>
    </location>
</feature>
<keyword evidence="1 2" id="KW-0129">CBS domain</keyword>
<dbReference type="EMBL" id="CP022163">
    <property type="protein sequence ID" value="ATB29622.1"/>
    <property type="molecule type" value="Genomic_DNA"/>
</dbReference>
<evidence type="ECO:0000256" key="3">
    <source>
        <dbReference type="SAM" id="MobiDB-lite"/>
    </source>
</evidence>
<feature type="compositionally biased region" description="Basic and acidic residues" evidence="3">
    <location>
        <begin position="84"/>
        <end position="94"/>
    </location>
</feature>
<dbReference type="RefSeq" id="WP_095978163.1">
    <property type="nucleotide sequence ID" value="NZ_CP022163.1"/>
</dbReference>
<reference evidence="5 6" key="1">
    <citation type="submission" date="2017-06" db="EMBL/GenBank/DDBJ databases">
        <authorList>
            <person name="Kim H.J."/>
            <person name="Triplett B.A."/>
        </authorList>
    </citation>
    <scope>NUCLEOTIDE SEQUENCE [LARGE SCALE GENOMIC DNA]</scope>
    <source>
        <strain evidence="5 6">DSM 14713</strain>
    </source>
</reference>
<organism evidence="5 6">
    <name type="scientific">Melittangium boletus DSM 14713</name>
    <dbReference type="NCBI Taxonomy" id="1294270"/>
    <lineage>
        <taxon>Bacteria</taxon>
        <taxon>Pseudomonadati</taxon>
        <taxon>Myxococcota</taxon>
        <taxon>Myxococcia</taxon>
        <taxon>Myxococcales</taxon>
        <taxon>Cystobacterineae</taxon>
        <taxon>Archangiaceae</taxon>
        <taxon>Melittangium</taxon>
    </lineage>
</organism>
<evidence type="ECO:0000313" key="5">
    <source>
        <dbReference type="EMBL" id="ATB29622.1"/>
    </source>
</evidence>
<dbReference type="SMART" id="SM00116">
    <property type="entry name" value="CBS"/>
    <property type="match status" value="2"/>
</dbReference>
<dbReference type="KEGG" id="mbd:MEBOL_003077"/>
<feature type="compositionally biased region" description="Basic and acidic residues" evidence="3">
    <location>
        <begin position="111"/>
        <end position="122"/>
    </location>
</feature>
<feature type="compositionally biased region" description="Basic and acidic residues" evidence="3">
    <location>
        <begin position="62"/>
        <end position="76"/>
    </location>
</feature>
<keyword evidence="6" id="KW-1185">Reference proteome</keyword>
<name>A0A250IEN5_9BACT</name>
<feature type="domain" description="CBS" evidence="4">
    <location>
        <begin position="228"/>
        <end position="284"/>
    </location>
</feature>
<dbReference type="PANTHER" id="PTHR43080">
    <property type="entry name" value="CBS DOMAIN-CONTAINING PROTEIN CBSX3, MITOCHONDRIAL"/>
    <property type="match status" value="1"/>
</dbReference>
<feature type="region of interest" description="Disordered" evidence="3">
    <location>
        <begin position="1"/>
        <end position="159"/>
    </location>
</feature>
<dbReference type="AlphaFoldDB" id="A0A250IEN5"/>
<sequence length="302" mass="33778">MAQLPPSNGTHSPADRDRRAAESPPGSSARAESDVTGWSVERDEPPEMRQGRFHRAAQMRMADPRTDTPPTEDARVRIPGGPYGRDDRALDDAVGRGAGPRLGDQDWDTSQETRRPAREYRPWNRHGAGEEASAPATRAPPAPTSTPGRRWTREPLTAREVMTRQVRTVRLDSGLREVARLMKDEDCGIVPVVDERGRLRGVVTDRDLVVRALAEGRSPDSLRAQDVMTDEVEAVLPHETLPDLIALMGHHQVRRVPVVERDDRLIGIVSMADIATRAEHDEELQDALHRVSARRSFWSRLY</sequence>
<protein>
    <submittedName>
        <fullName evidence="5">CBS domain-containing protein</fullName>
    </submittedName>
</protein>
<gene>
    <name evidence="5" type="ORF">MEBOL_003077</name>
</gene>
<dbReference type="SUPFAM" id="SSF54631">
    <property type="entry name" value="CBS-domain pair"/>
    <property type="match status" value="1"/>
</dbReference>
<feature type="compositionally biased region" description="Basic and acidic residues" evidence="3">
    <location>
        <begin position="40"/>
        <end position="50"/>
    </location>
</feature>
<evidence type="ECO:0000256" key="2">
    <source>
        <dbReference type="PROSITE-ProRule" id="PRU00703"/>
    </source>
</evidence>
<dbReference type="InterPro" id="IPR046342">
    <property type="entry name" value="CBS_dom_sf"/>
</dbReference>
<dbReference type="Pfam" id="PF00571">
    <property type="entry name" value="CBS"/>
    <property type="match status" value="2"/>
</dbReference>
<feature type="domain" description="CBS" evidence="4">
    <location>
        <begin position="162"/>
        <end position="221"/>
    </location>
</feature>
<dbReference type="PANTHER" id="PTHR43080:SF2">
    <property type="entry name" value="CBS DOMAIN-CONTAINING PROTEIN"/>
    <property type="match status" value="1"/>
</dbReference>
<dbReference type="PROSITE" id="PS51371">
    <property type="entry name" value="CBS"/>
    <property type="match status" value="2"/>
</dbReference>
<dbReference type="Proteomes" id="UP000217289">
    <property type="component" value="Chromosome"/>
</dbReference>
<dbReference type="InterPro" id="IPR000644">
    <property type="entry name" value="CBS_dom"/>
</dbReference>
<evidence type="ECO:0000256" key="1">
    <source>
        <dbReference type="ARBA" id="ARBA00023122"/>
    </source>
</evidence>
<accession>A0A250IEN5</accession>